<dbReference type="PANTHER" id="PTHR11910">
    <property type="entry name" value="ATP SYNTHASE DELTA CHAIN"/>
    <property type="match status" value="1"/>
</dbReference>
<evidence type="ECO:0000256" key="5">
    <source>
        <dbReference type="ARBA" id="ARBA00023136"/>
    </source>
</evidence>
<comment type="similarity">
    <text evidence="8">Belongs to the ATPase delta chain family.</text>
</comment>
<reference evidence="9 10" key="1">
    <citation type="submission" date="2017-10" db="EMBL/GenBank/DDBJ databases">
        <title>Bifidobacterium xylocopum sp. nov. and Bifidobacterium aemilianum sp. nov., from the carpenter bee (Xylocopa violacea) digestive tract.</title>
        <authorList>
            <person name="Alberoni D."/>
            <person name="Baffoni L."/>
            <person name="Di Gioia D."/>
            <person name="Gaggia F."/>
            <person name="Biavati B."/>
        </authorList>
    </citation>
    <scope>NUCLEOTIDE SEQUENCE [LARGE SCALE GENOMIC DNA]</scope>
    <source>
        <strain evidence="9 10">XV2</strain>
    </source>
</reference>
<protein>
    <recommendedName>
        <fullName evidence="8">ATP synthase subunit delta</fullName>
    </recommendedName>
    <alternativeName>
        <fullName evidence="8">ATP synthase F(1) sector subunit delta</fullName>
    </alternativeName>
    <alternativeName>
        <fullName evidence="8">F-type ATPase subunit delta</fullName>
        <shortName evidence="8">F-ATPase subunit delta</shortName>
    </alternativeName>
</protein>
<evidence type="ECO:0000256" key="6">
    <source>
        <dbReference type="ARBA" id="ARBA00023196"/>
    </source>
</evidence>
<keyword evidence="10" id="KW-1185">Reference proteome</keyword>
<dbReference type="PROSITE" id="PS00389">
    <property type="entry name" value="ATPASE_DELTA"/>
    <property type="match status" value="1"/>
</dbReference>
<dbReference type="OrthoDB" id="5242917at2"/>
<evidence type="ECO:0000256" key="2">
    <source>
        <dbReference type="ARBA" id="ARBA00022448"/>
    </source>
</evidence>
<keyword evidence="4 8" id="KW-0406">Ion transport</keyword>
<dbReference type="InterPro" id="IPR020781">
    <property type="entry name" value="ATPase_OSCP/d_CS"/>
</dbReference>
<dbReference type="HAMAP" id="MF_01416">
    <property type="entry name" value="ATP_synth_delta_bact"/>
    <property type="match status" value="1"/>
</dbReference>
<keyword evidence="7 8" id="KW-0066">ATP synthesis</keyword>
<dbReference type="GO" id="GO:0045259">
    <property type="term" value="C:proton-transporting ATP synthase complex"/>
    <property type="evidence" value="ECO:0007669"/>
    <property type="project" value="UniProtKB-KW"/>
</dbReference>
<dbReference type="RefSeq" id="WP_113853933.1">
    <property type="nucleotide sequence ID" value="NZ_PDCH01000017.1"/>
</dbReference>
<name>A0A366KBA3_9BIFI</name>
<evidence type="ECO:0000256" key="8">
    <source>
        <dbReference type="HAMAP-Rule" id="MF_01416"/>
    </source>
</evidence>
<keyword evidence="3 8" id="KW-0375">Hydrogen ion transport</keyword>
<evidence type="ECO:0000256" key="1">
    <source>
        <dbReference type="ARBA" id="ARBA00004370"/>
    </source>
</evidence>
<evidence type="ECO:0000256" key="7">
    <source>
        <dbReference type="ARBA" id="ARBA00023310"/>
    </source>
</evidence>
<evidence type="ECO:0000256" key="3">
    <source>
        <dbReference type="ARBA" id="ARBA00022781"/>
    </source>
</evidence>
<keyword evidence="5 8" id="KW-0472">Membrane</keyword>
<comment type="caution">
    <text evidence="9">The sequence shown here is derived from an EMBL/GenBank/DDBJ whole genome shotgun (WGS) entry which is preliminary data.</text>
</comment>
<dbReference type="InterPro" id="IPR000711">
    <property type="entry name" value="ATPase_OSCP/dsu"/>
</dbReference>
<evidence type="ECO:0000313" key="9">
    <source>
        <dbReference type="EMBL" id="RBP98879.1"/>
    </source>
</evidence>
<dbReference type="GO" id="GO:0005886">
    <property type="term" value="C:plasma membrane"/>
    <property type="evidence" value="ECO:0007669"/>
    <property type="project" value="UniProtKB-SubCell"/>
</dbReference>
<organism evidence="9 10">
    <name type="scientific">Bifidobacterium xylocopae</name>
    <dbReference type="NCBI Taxonomy" id="2493119"/>
    <lineage>
        <taxon>Bacteria</taxon>
        <taxon>Bacillati</taxon>
        <taxon>Actinomycetota</taxon>
        <taxon>Actinomycetes</taxon>
        <taxon>Bifidobacteriales</taxon>
        <taxon>Bifidobacteriaceae</taxon>
        <taxon>Bifidobacterium</taxon>
    </lineage>
</organism>
<evidence type="ECO:0000256" key="4">
    <source>
        <dbReference type="ARBA" id="ARBA00023065"/>
    </source>
</evidence>
<dbReference type="PRINTS" id="PR00125">
    <property type="entry name" value="ATPASEDELTA"/>
</dbReference>
<dbReference type="EMBL" id="PDCH01000017">
    <property type="protein sequence ID" value="RBP98879.1"/>
    <property type="molecule type" value="Genomic_DNA"/>
</dbReference>
<sequence>MRGEASLVSDQEARTRFAPLLRQQSADALDVAQELFGFVNLLDADARLERALTDPSREAADKAKIIDTLLDGKAHAATIEILRDLVGRRWSKLAHIANAVEDLAVDAMTCYTDVKDITSIVAGELAQIHSALIDQPIVLFRLSDDYSAPKARVALLDELLEGKGLQAVSLELAEHATRDLRGRRFLETLNWLIDRFSAHMKETMVTVVTAVPLSQEQTDKLARTYESKLGRAVHINAVVDPAVLGGMRVEYGSEVTDHTVVAQLKGLKRSMAAAG</sequence>
<dbReference type="GO" id="GO:0046933">
    <property type="term" value="F:proton-transporting ATP synthase activity, rotational mechanism"/>
    <property type="evidence" value="ECO:0007669"/>
    <property type="project" value="UniProtKB-UniRule"/>
</dbReference>
<comment type="subcellular location">
    <subcellularLocation>
        <location evidence="8">Cell membrane</location>
        <topology evidence="8">Peripheral membrane protein</topology>
    </subcellularLocation>
    <subcellularLocation>
        <location evidence="1">Membrane</location>
    </subcellularLocation>
</comment>
<comment type="function">
    <text evidence="8">This protein is part of the stalk that links CF(0) to CF(1). It either transmits conformational changes from CF(0) to CF(1) or is implicated in proton conduction.</text>
</comment>
<proteinExistence type="inferred from homology"/>
<keyword evidence="6 8" id="KW-0139">CF(1)</keyword>
<dbReference type="Proteomes" id="UP000252345">
    <property type="component" value="Unassembled WGS sequence"/>
</dbReference>
<accession>A0A366KBA3</accession>
<dbReference type="NCBIfam" id="NF009967">
    <property type="entry name" value="PRK13430.1"/>
    <property type="match status" value="1"/>
</dbReference>
<keyword evidence="8" id="KW-1003">Cell membrane</keyword>
<dbReference type="Pfam" id="PF00213">
    <property type="entry name" value="OSCP"/>
    <property type="match status" value="2"/>
</dbReference>
<evidence type="ECO:0000313" key="10">
    <source>
        <dbReference type="Proteomes" id="UP000252345"/>
    </source>
</evidence>
<comment type="function">
    <text evidence="8">F(1)F(0) ATP synthase produces ATP from ADP in the presence of a proton or sodium gradient. F-type ATPases consist of two structural domains, F(1) containing the extramembraneous catalytic core and F(0) containing the membrane proton channel, linked together by a central stalk and a peripheral stalk. During catalysis, ATP synthesis in the catalytic domain of F(1) is coupled via a rotary mechanism of the central stalk subunits to proton translocation.</text>
</comment>
<gene>
    <name evidence="8" type="primary">atpH</name>
    <name evidence="9" type="ORF">CRD59_06780</name>
</gene>
<dbReference type="AlphaFoldDB" id="A0A366KBA3"/>
<keyword evidence="2 8" id="KW-0813">Transport</keyword>